<sequence length="159" mass="18418">KMRAVSNFAYVKATELRNMLFYGILLNLEPFLSNQQLSHLALFICVIRLLRSQHLVHYSYMYNNHGALSNTGCFGQEDLVGSMSSSHHGSRYYGALITHYYNIDFHIHNKKQQEQTTTNGPDDPSGQSPIEHTHLYSFLCNCTDIHKCFIIYRRFSINH</sequence>
<evidence type="ECO:0000313" key="3">
    <source>
        <dbReference type="Proteomes" id="UP000682733"/>
    </source>
</evidence>
<proteinExistence type="predicted"/>
<reference evidence="2" key="1">
    <citation type="submission" date="2021-02" db="EMBL/GenBank/DDBJ databases">
        <authorList>
            <person name="Nowell W R."/>
        </authorList>
    </citation>
    <scope>NUCLEOTIDE SEQUENCE</scope>
</reference>
<feature type="non-terminal residue" evidence="2">
    <location>
        <position position="1"/>
    </location>
</feature>
<comment type="caution">
    <text evidence="2">The sequence shown here is derived from an EMBL/GenBank/DDBJ whole genome shotgun (WGS) entry which is preliminary data.</text>
</comment>
<dbReference type="EMBL" id="CAJNOK010015587">
    <property type="protein sequence ID" value="CAF1228352.1"/>
    <property type="molecule type" value="Genomic_DNA"/>
</dbReference>
<organism evidence="2 3">
    <name type="scientific">Didymodactylos carnosus</name>
    <dbReference type="NCBI Taxonomy" id="1234261"/>
    <lineage>
        <taxon>Eukaryota</taxon>
        <taxon>Metazoa</taxon>
        <taxon>Spiralia</taxon>
        <taxon>Gnathifera</taxon>
        <taxon>Rotifera</taxon>
        <taxon>Eurotatoria</taxon>
        <taxon>Bdelloidea</taxon>
        <taxon>Philodinida</taxon>
        <taxon>Philodinidae</taxon>
        <taxon>Didymodactylos</taxon>
    </lineage>
</organism>
<evidence type="ECO:0000313" key="2">
    <source>
        <dbReference type="EMBL" id="CAF4036421.1"/>
    </source>
</evidence>
<dbReference type="Proteomes" id="UP000677228">
    <property type="component" value="Unassembled WGS sequence"/>
</dbReference>
<accession>A0A8S2P9T0</accession>
<evidence type="ECO:0000313" key="1">
    <source>
        <dbReference type="EMBL" id="CAF1228352.1"/>
    </source>
</evidence>
<dbReference type="Proteomes" id="UP000682733">
    <property type="component" value="Unassembled WGS sequence"/>
</dbReference>
<gene>
    <name evidence="1" type="ORF">OVA965_LOCUS25254</name>
    <name evidence="2" type="ORF">TMI583_LOCUS25981</name>
</gene>
<dbReference type="EMBL" id="CAJOBA010037132">
    <property type="protein sequence ID" value="CAF4036421.1"/>
    <property type="molecule type" value="Genomic_DNA"/>
</dbReference>
<dbReference type="AlphaFoldDB" id="A0A8S2P9T0"/>
<protein>
    <submittedName>
        <fullName evidence="2">Uncharacterized protein</fullName>
    </submittedName>
</protein>
<name>A0A8S2P9T0_9BILA</name>